<evidence type="ECO:0000256" key="1">
    <source>
        <dbReference type="ARBA" id="ARBA00007831"/>
    </source>
</evidence>
<keyword evidence="5" id="KW-1185">Reference proteome</keyword>
<dbReference type="GO" id="GO:0001786">
    <property type="term" value="F:phosphatidylserine binding"/>
    <property type="evidence" value="ECO:0007669"/>
    <property type="project" value="TreeGrafter"/>
</dbReference>
<dbReference type="eggNOG" id="KOG0819">
    <property type="taxonomic scope" value="Eukaryota"/>
</dbReference>
<dbReference type="GO" id="GO:0005886">
    <property type="term" value="C:plasma membrane"/>
    <property type="evidence" value="ECO:0007669"/>
    <property type="project" value="TreeGrafter"/>
</dbReference>
<dbReference type="PRINTS" id="PR00196">
    <property type="entry name" value="ANNEXIN"/>
</dbReference>
<protein>
    <recommendedName>
        <fullName evidence="6">Annexin</fullName>
    </recommendedName>
</protein>
<dbReference type="GO" id="GO:0005544">
    <property type="term" value="F:calcium-dependent phospholipid binding"/>
    <property type="evidence" value="ECO:0007669"/>
    <property type="project" value="InterPro"/>
</dbReference>
<comment type="similarity">
    <text evidence="1">Belongs to the annexin family.</text>
</comment>
<organism evidence="4 5">
    <name type="scientific">Hyaloperonospora arabidopsidis (strain Emoy2)</name>
    <name type="common">Downy mildew agent</name>
    <name type="synonym">Peronospora arabidopsidis</name>
    <dbReference type="NCBI Taxonomy" id="559515"/>
    <lineage>
        <taxon>Eukaryota</taxon>
        <taxon>Sar</taxon>
        <taxon>Stramenopiles</taxon>
        <taxon>Oomycota</taxon>
        <taxon>Peronosporomycetes</taxon>
        <taxon>Peronosporales</taxon>
        <taxon>Peronosporaceae</taxon>
        <taxon>Hyaloperonospora</taxon>
    </lineage>
</organism>
<name>M4BHK9_HYAAE</name>
<dbReference type="PROSITE" id="PS51897">
    <property type="entry name" value="ANNEXIN_2"/>
    <property type="match status" value="3"/>
</dbReference>
<dbReference type="Gene3D" id="1.10.220.10">
    <property type="entry name" value="Annexin"/>
    <property type="match status" value="4"/>
</dbReference>
<dbReference type="InterPro" id="IPR001464">
    <property type="entry name" value="Annexin"/>
</dbReference>
<keyword evidence="2" id="KW-0677">Repeat</keyword>
<dbReference type="GO" id="GO:0005509">
    <property type="term" value="F:calcium ion binding"/>
    <property type="evidence" value="ECO:0007669"/>
    <property type="project" value="InterPro"/>
</dbReference>
<dbReference type="GO" id="GO:0005737">
    <property type="term" value="C:cytoplasm"/>
    <property type="evidence" value="ECO:0007669"/>
    <property type="project" value="TreeGrafter"/>
</dbReference>
<evidence type="ECO:0000256" key="2">
    <source>
        <dbReference type="ARBA" id="ARBA00022737"/>
    </source>
</evidence>
<dbReference type="STRING" id="559515.M4BHK9"/>
<dbReference type="EnsemblProtists" id="HpaT805885">
    <property type="protein sequence ID" value="HpaP805885"/>
    <property type="gene ID" value="HpaG805885"/>
</dbReference>
<keyword evidence="3" id="KW-0041">Annexin</keyword>
<evidence type="ECO:0000313" key="5">
    <source>
        <dbReference type="Proteomes" id="UP000011713"/>
    </source>
</evidence>
<reference evidence="4" key="2">
    <citation type="submission" date="2015-06" db="UniProtKB">
        <authorList>
            <consortium name="EnsemblProtists"/>
        </authorList>
    </citation>
    <scope>IDENTIFICATION</scope>
    <source>
        <strain evidence="4">Emoy2</strain>
    </source>
</reference>
<sequence>MLSLYPPSAFDAYKKEKTRFPASVDAVVEQIHAACDGVGTDDKKLVELIGALSPNDRGLVSLRYKEVHGQSLRELVKSETSGAFGYLLQLICFSLPQAEAYILYHAIKGVGTSDHLLYSVLMGRTNEEIDLLKKAYFEMYDTDLSVAVSDEISGDFLAVIMKALQEPLVDYKPQFHTKEKAAEDAEAIYNAGEGKWGTDENGFIKVLLSSPPEHVRNMDAAYRAKYEHDLIHAIEKEFSGSDCAALSFFVRLNLNAWPFLAEHIEGTMAGVGTDETALSAAIVRYHPYLSNIKAAYEKKYETSLRDRIEAEVGGEYQGLLLQLLDPSRSLGSLA</sequence>
<dbReference type="InParanoid" id="M4BHK9"/>
<dbReference type="InterPro" id="IPR018502">
    <property type="entry name" value="Annexin_repeat"/>
</dbReference>
<accession>M4BHK9</accession>
<dbReference type="OMA" id="VRGPLMQ"/>
<dbReference type="Pfam" id="PF00191">
    <property type="entry name" value="Annexin"/>
    <property type="match status" value="4"/>
</dbReference>
<evidence type="ECO:0008006" key="6">
    <source>
        <dbReference type="Google" id="ProtNLM"/>
    </source>
</evidence>
<evidence type="ECO:0000256" key="3">
    <source>
        <dbReference type="ARBA" id="ARBA00023216"/>
    </source>
</evidence>
<dbReference type="PANTHER" id="PTHR10502">
    <property type="entry name" value="ANNEXIN"/>
    <property type="match status" value="1"/>
</dbReference>
<reference evidence="5" key="1">
    <citation type="journal article" date="2010" name="Science">
        <title>Signatures of adaptation to obligate biotrophy in the Hyaloperonospora arabidopsidis genome.</title>
        <authorList>
            <person name="Baxter L."/>
            <person name="Tripathy S."/>
            <person name="Ishaque N."/>
            <person name="Boot N."/>
            <person name="Cabral A."/>
            <person name="Kemen E."/>
            <person name="Thines M."/>
            <person name="Ah-Fong A."/>
            <person name="Anderson R."/>
            <person name="Badejoko W."/>
            <person name="Bittner-Eddy P."/>
            <person name="Boore J.L."/>
            <person name="Chibucos M.C."/>
            <person name="Coates M."/>
            <person name="Dehal P."/>
            <person name="Delehaunty K."/>
            <person name="Dong S."/>
            <person name="Downton P."/>
            <person name="Dumas B."/>
            <person name="Fabro G."/>
            <person name="Fronick C."/>
            <person name="Fuerstenberg S.I."/>
            <person name="Fulton L."/>
            <person name="Gaulin E."/>
            <person name="Govers F."/>
            <person name="Hughes L."/>
            <person name="Humphray S."/>
            <person name="Jiang R.H."/>
            <person name="Judelson H."/>
            <person name="Kamoun S."/>
            <person name="Kyung K."/>
            <person name="Meijer H."/>
            <person name="Minx P."/>
            <person name="Morris P."/>
            <person name="Nelson J."/>
            <person name="Phuntumart V."/>
            <person name="Qutob D."/>
            <person name="Rehmany A."/>
            <person name="Rougon-Cardoso A."/>
            <person name="Ryden P."/>
            <person name="Torto-Alalibo T."/>
            <person name="Studholme D."/>
            <person name="Wang Y."/>
            <person name="Win J."/>
            <person name="Wood J."/>
            <person name="Clifton S.W."/>
            <person name="Rogers J."/>
            <person name="Van den Ackerveken G."/>
            <person name="Jones J.D."/>
            <person name="McDowell J.M."/>
            <person name="Beynon J."/>
            <person name="Tyler B.M."/>
        </authorList>
    </citation>
    <scope>NUCLEOTIDE SEQUENCE [LARGE SCALE GENOMIC DNA]</scope>
    <source>
        <strain evidence="5">Emoy2</strain>
    </source>
</reference>
<proteinExistence type="inferred from homology"/>
<dbReference type="HOGENOM" id="CLU_025300_0_3_1"/>
<dbReference type="EMBL" id="JH598261">
    <property type="status" value="NOT_ANNOTATED_CDS"/>
    <property type="molecule type" value="Genomic_DNA"/>
</dbReference>
<dbReference type="VEuPathDB" id="FungiDB:HpaG805885"/>
<dbReference type="InterPro" id="IPR037104">
    <property type="entry name" value="Annexin_sf"/>
</dbReference>
<dbReference type="PANTHER" id="PTHR10502:SF102">
    <property type="entry name" value="ANNEXIN B11"/>
    <property type="match status" value="1"/>
</dbReference>
<dbReference type="AlphaFoldDB" id="M4BHK9"/>
<evidence type="ECO:0000313" key="4">
    <source>
        <dbReference type="EnsemblProtists" id="HpaP805885"/>
    </source>
</evidence>
<dbReference type="SUPFAM" id="SSF47874">
    <property type="entry name" value="Annexin"/>
    <property type="match status" value="1"/>
</dbReference>
<dbReference type="Proteomes" id="UP000011713">
    <property type="component" value="Unassembled WGS sequence"/>
</dbReference>
<dbReference type="SMART" id="SM00335">
    <property type="entry name" value="ANX"/>
    <property type="match status" value="4"/>
</dbReference>